<dbReference type="GO" id="GO:0009279">
    <property type="term" value="C:cell outer membrane"/>
    <property type="evidence" value="ECO:0007669"/>
    <property type="project" value="UniProtKB-SubCell"/>
</dbReference>
<comment type="caution">
    <text evidence="4">The sequence shown here is derived from an EMBL/GenBank/DDBJ whole genome shotgun (WGS) entry which is preliminary data.</text>
</comment>
<comment type="subunit">
    <text evidence="2">Homodimer.</text>
</comment>
<dbReference type="PROSITE" id="PS51257">
    <property type="entry name" value="PROKAR_LIPOPROTEIN"/>
    <property type="match status" value="1"/>
</dbReference>
<protein>
    <recommendedName>
        <fullName evidence="2">Outer membrane lipoprotein Blc</fullName>
    </recommendedName>
</protein>
<dbReference type="AlphaFoldDB" id="A0A7Z0HYL9"/>
<dbReference type="PANTHER" id="PTHR10612:SF34">
    <property type="entry name" value="APOLIPOPROTEIN D"/>
    <property type="match status" value="1"/>
</dbReference>
<comment type="similarity">
    <text evidence="1 2">Belongs to the calycin superfamily. Lipocalin family.</text>
</comment>
<feature type="domain" description="Lipocalin/cytosolic fatty-acid binding" evidence="3">
    <location>
        <begin position="32"/>
        <end position="170"/>
    </location>
</feature>
<dbReference type="Proteomes" id="UP000529417">
    <property type="component" value="Unassembled WGS sequence"/>
</dbReference>
<evidence type="ECO:0000259" key="3">
    <source>
        <dbReference type="Pfam" id="PF08212"/>
    </source>
</evidence>
<dbReference type="CDD" id="cd19438">
    <property type="entry name" value="lipocalin_Blc-like"/>
    <property type="match status" value="1"/>
</dbReference>
<dbReference type="InterPro" id="IPR022272">
    <property type="entry name" value="Lipocalin_CS"/>
</dbReference>
<feature type="signal peptide" evidence="2">
    <location>
        <begin position="1"/>
        <end position="20"/>
    </location>
</feature>
<organism evidence="4 5">
    <name type="scientific">Rhabdonatronobacter sediminivivens</name>
    <dbReference type="NCBI Taxonomy" id="2743469"/>
    <lineage>
        <taxon>Bacteria</taxon>
        <taxon>Pseudomonadati</taxon>
        <taxon>Pseudomonadota</taxon>
        <taxon>Alphaproteobacteria</taxon>
        <taxon>Rhodobacterales</taxon>
        <taxon>Paracoccaceae</taxon>
        <taxon>Rhabdonatronobacter</taxon>
    </lineage>
</organism>
<evidence type="ECO:0000256" key="2">
    <source>
        <dbReference type="PIRNR" id="PIRNR036893"/>
    </source>
</evidence>
<dbReference type="PROSITE" id="PS00213">
    <property type="entry name" value="LIPOCALIN"/>
    <property type="match status" value="1"/>
</dbReference>
<keyword evidence="2" id="KW-0446">Lipid-binding</keyword>
<evidence type="ECO:0000313" key="5">
    <source>
        <dbReference type="Proteomes" id="UP000529417"/>
    </source>
</evidence>
<dbReference type="RefSeq" id="WP_179905387.1">
    <property type="nucleotide sequence ID" value="NZ_JACBXS010000010.1"/>
</dbReference>
<dbReference type="PIRSF" id="PIRSF036893">
    <property type="entry name" value="Lipocalin_ApoD"/>
    <property type="match status" value="1"/>
</dbReference>
<feature type="chain" id="PRO_5031674386" description="Outer membrane lipoprotein Blc" evidence="2">
    <location>
        <begin position="21"/>
        <end position="171"/>
    </location>
</feature>
<reference evidence="4 5" key="1">
    <citation type="journal article" date="2000" name="Arch. Microbiol.">
        <title>Rhodobaca bogoriensis gen. nov. and sp. nov., an alkaliphilic purple nonsulfur bacterium from African Rift Valley soda lakes.</title>
        <authorList>
            <person name="Milford A.D."/>
            <person name="Achenbach L.A."/>
            <person name="Jung D.O."/>
            <person name="Madigan M.T."/>
        </authorList>
    </citation>
    <scope>NUCLEOTIDE SEQUENCE [LARGE SCALE GENOMIC DNA]</scope>
    <source>
        <strain evidence="4 5">2376</strain>
    </source>
</reference>
<dbReference type="Gene3D" id="2.40.128.20">
    <property type="match status" value="1"/>
</dbReference>
<dbReference type="PRINTS" id="PR01171">
    <property type="entry name" value="BCTLIPOCALIN"/>
</dbReference>
<evidence type="ECO:0000313" key="4">
    <source>
        <dbReference type="EMBL" id="NYS24686.1"/>
    </source>
</evidence>
<keyword evidence="5" id="KW-1185">Reference proteome</keyword>
<keyword evidence="2" id="KW-0732">Signal</keyword>
<comment type="subcellular location">
    <subcellularLocation>
        <location evidence="2">Cell outer membrane</location>
    </subcellularLocation>
</comment>
<dbReference type="PANTHER" id="PTHR10612">
    <property type="entry name" value="APOLIPOPROTEIN D"/>
    <property type="match status" value="1"/>
</dbReference>
<keyword evidence="2" id="KW-0449">Lipoprotein</keyword>
<dbReference type="InterPro" id="IPR012674">
    <property type="entry name" value="Calycin"/>
</dbReference>
<dbReference type="InterPro" id="IPR002446">
    <property type="entry name" value="Lipocalin_bac"/>
</dbReference>
<dbReference type="GO" id="GO:0006950">
    <property type="term" value="P:response to stress"/>
    <property type="evidence" value="ECO:0007669"/>
    <property type="project" value="UniProtKB-ARBA"/>
</dbReference>
<dbReference type="Pfam" id="PF08212">
    <property type="entry name" value="Lipocalin_2"/>
    <property type="match status" value="1"/>
</dbReference>
<keyword evidence="2" id="KW-0472">Membrane</keyword>
<proteinExistence type="inferred from homology"/>
<dbReference type="InterPro" id="IPR022271">
    <property type="entry name" value="Lipocalin_ApoD"/>
</dbReference>
<keyword evidence="2" id="KW-0998">Cell outer membrane</keyword>
<comment type="function">
    <text evidence="2">Involved in the storage or transport of lipids necessary for membrane maintenance under stressful conditions. Displays a binding preference for lysophospholipids.</text>
</comment>
<dbReference type="InterPro" id="IPR047202">
    <property type="entry name" value="Lipocalin_Blc-like_dom"/>
</dbReference>
<gene>
    <name evidence="4" type="ORF">HUK65_06740</name>
</gene>
<sequence length="171" mass="18136">MRLLAALALALLAGCGTVWRDTDAPMTPVAALDLDAYAGRWYEVARFPVPFQRGCTATTADYGPPEDGAITVVNTCRRGAPDGPVSQIAGRATVVGPGQLRVRLGRIPFAGAYWVLWVAPDHDTAVVGVPSGRAGWILHRSPDIPPQRLEQAGAVLAAAGYDLSHLKMTEH</sequence>
<dbReference type="InterPro" id="IPR000566">
    <property type="entry name" value="Lipocln_cytosolic_FA-bd_dom"/>
</dbReference>
<dbReference type="GO" id="GO:0008289">
    <property type="term" value="F:lipid binding"/>
    <property type="evidence" value="ECO:0007669"/>
    <property type="project" value="UniProtKB-UniRule"/>
</dbReference>
<evidence type="ECO:0000256" key="1">
    <source>
        <dbReference type="ARBA" id="ARBA00006889"/>
    </source>
</evidence>
<dbReference type="EMBL" id="JACBXS010000010">
    <property type="protein sequence ID" value="NYS24686.1"/>
    <property type="molecule type" value="Genomic_DNA"/>
</dbReference>
<name>A0A7Z0HYL9_9RHOB</name>
<dbReference type="SUPFAM" id="SSF50814">
    <property type="entry name" value="Lipocalins"/>
    <property type="match status" value="1"/>
</dbReference>
<accession>A0A7Z0HYL9</accession>